<sequence>MTQLPWLHWLAMFVLTHVLIALLAALAPRAGWMDRPGGHKHHQGEVPVIGGLAVLLAGLIVMLAIPDWSLKLRLTLLGMGLLGILGLLDDRFNMSARWRMLAQALIVFGVLWASGLSLHSVGALLPGLAPIQLAWFALPFSVFCLVGVINAYNMVDGMDGLSGSLFVLIAGPLWFWLLYAKADPQLPTVLGLISIGMLAFLLWNWPFRWRIRRVFLGDAGTLPLGFLLGLVLVESSQTGFELSPTSALWLLAWPLIDTVSVLLRRLLNGQSAFSADQRHAHHLLLRAGFSVRETLLIAMLVQLAAVAIALFGLLHGAPDWLMAALFLIVAFSLHGLAIRVERRGRLFDRVLLTRVGGDHV</sequence>
<feature type="binding site" evidence="7">
    <location>
        <position position="218"/>
    </location>
    <ligand>
        <name>Mg(2+)</name>
        <dbReference type="ChEBI" id="CHEBI:18420"/>
    </ligand>
</feature>
<evidence type="ECO:0000256" key="3">
    <source>
        <dbReference type="ARBA" id="ARBA00022679"/>
    </source>
</evidence>
<protein>
    <recommendedName>
        <fullName evidence="11">Undecaprenyl-phosphate alpha-N-acetylglucosaminyl 1-phosphate transferase</fullName>
    </recommendedName>
</protein>
<feature type="transmembrane region" description="Helical" evidence="8">
    <location>
        <begin position="320"/>
        <end position="340"/>
    </location>
</feature>
<dbReference type="Pfam" id="PF00953">
    <property type="entry name" value="Glycos_transf_4"/>
    <property type="match status" value="1"/>
</dbReference>
<dbReference type="PANTHER" id="PTHR22926">
    <property type="entry name" value="PHOSPHO-N-ACETYLMURAMOYL-PENTAPEPTIDE-TRANSFERASE"/>
    <property type="match status" value="1"/>
</dbReference>
<feature type="transmembrane region" description="Helical" evidence="8">
    <location>
        <begin position="100"/>
        <end position="121"/>
    </location>
</feature>
<dbReference type="InterPro" id="IPR000715">
    <property type="entry name" value="Glycosyl_transferase_4"/>
</dbReference>
<gene>
    <name evidence="9" type="ORF">C7S18_09195</name>
</gene>
<dbReference type="GO" id="GO:0016780">
    <property type="term" value="F:phosphotransferase activity, for other substituted phosphate groups"/>
    <property type="evidence" value="ECO:0007669"/>
    <property type="project" value="InterPro"/>
</dbReference>
<keyword evidence="3" id="KW-0808">Transferase</keyword>
<feature type="transmembrane region" description="Helical" evidence="8">
    <location>
        <begin position="72"/>
        <end position="88"/>
    </location>
</feature>
<evidence type="ECO:0000256" key="5">
    <source>
        <dbReference type="ARBA" id="ARBA00022989"/>
    </source>
</evidence>
<evidence type="ECO:0000256" key="7">
    <source>
        <dbReference type="PIRSR" id="PIRSR600715-1"/>
    </source>
</evidence>
<evidence type="ECO:0008006" key="11">
    <source>
        <dbReference type="Google" id="ProtNLM"/>
    </source>
</evidence>
<dbReference type="GO" id="GO:0046872">
    <property type="term" value="F:metal ion binding"/>
    <property type="evidence" value="ECO:0007669"/>
    <property type="project" value="UniProtKB-KW"/>
</dbReference>
<evidence type="ECO:0000256" key="6">
    <source>
        <dbReference type="ARBA" id="ARBA00023136"/>
    </source>
</evidence>
<dbReference type="GO" id="GO:0044038">
    <property type="term" value="P:cell wall macromolecule biosynthetic process"/>
    <property type="evidence" value="ECO:0007669"/>
    <property type="project" value="TreeGrafter"/>
</dbReference>
<dbReference type="KEGG" id="xba:C7S18_09195"/>
<evidence type="ECO:0000256" key="2">
    <source>
        <dbReference type="ARBA" id="ARBA00022475"/>
    </source>
</evidence>
<reference evidence="9 10" key="1">
    <citation type="submission" date="2018-03" db="EMBL/GenBank/DDBJ databases">
        <title>Ahniella affigens gen. nov., sp. nov., a gammaproteobacterium isolated from sandy soil near a stream.</title>
        <authorList>
            <person name="Ko Y."/>
            <person name="Kim J.-H."/>
        </authorList>
    </citation>
    <scope>NUCLEOTIDE SEQUENCE [LARGE SCALE GENOMIC DNA]</scope>
    <source>
        <strain evidence="9 10">D13</strain>
    </source>
</reference>
<feature type="transmembrane region" description="Helical" evidence="8">
    <location>
        <begin position="295"/>
        <end position="314"/>
    </location>
</feature>
<feature type="transmembrane region" description="Helical" evidence="8">
    <location>
        <begin position="48"/>
        <end position="66"/>
    </location>
</feature>
<keyword evidence="6 8" id="KW-0472">Membrane</keyword>
<organism evidence="9 10">
    <name type="scientific">Ahniella affigens</name>
    <dbReference type="NCBI Taxonomy" id="2021234"/>
    <lineage>
        <taxon>Bacteria</taxon>
        <taxon>Pseudomonadati</taxon>
        <taxon>Pseudomonadota</taxon>
        <taxon>Gammaproteobacteria</taxon>
        <taxon>Lysobacterales</taxon>
        <taxon>Rhodanobacteraceae</taxon>
        <taxon>Ahniella</taxon>
    </lineage>
</organism>
<keyword evidence="7" id="KW-0460">Magnesium</keyword>
<keyword evidence="2" id="KW-1003">Cell membrane</keyword>
<dbReference type="PANTHER" id="PTHR22926:SF3">
    <property type="entry name" value="UNDECAPRENYL-PHOSPHATE ALPHA-N-ACETYLGLUCOSAMINYL 1-PHOSPHATE TRANSFERASE"/>
    <property type="match status" value="1"/>
</dbReference>
<comment type="cofactor">
    <cofactor evidence="7">
        <name>Mg(2+)</name>
        <dbReference type="ChEBI" id="CHEBI:18420"/>
    </cofactor>
</comment>
<keyword evidence="7" id="KW-0479">Metal-binding</keyword>
<feature type="transmembrane region" description="Helical" evidence="8">
    <location>
        <begin position="6"/>
        <end position="27"/>
    </location>
</feature>
<keyword evidence="5 8" id="KW-1133">Transmembrane helix</keyword>
<evidence type="ECO:0000256" key="1">
    <source>
        <dbReference type="ARBA" id="ARBA00004651"/>
    </source>
</evidence>
<feature type="transmembrane region" description="Helical" evidence="8">
    <location>
        <begin position="215"/>
        <end position="233"/>
    </location>
</feature>
<dbReference type="EMBL" id="CP027860">
    <property type="protein sequence ID" value="AVP97357.1"/>
    <property type="molecule type" value="Genomic_DNA"/>
</dbReference>
<dbReference type="RefSeq" id="WP_106891281.1">
    <property type="nucleotide sequence ID" value="NZ_CP027860.1"/>
</dbReference>
<evidence type="ECO:0000313" key="10">
    <source>
        <dbReference type="Proteomes" id="UP000241074"/>
    </source>
</evidence>
<keyword evidence="10" id="KW-1185">Reference proteome</keyword>
<feature type="transmembrane region" description="Helical" evidence="8">
    <location>
        <begin position="185"/>
        <end position="203"/>
    </location>
</feature>
<feature type="transmembrane region" description="Helical" evidence="8">
    <location>
        <begin position="133"/>
        <end position="153"/>
    </location>
</feature>
<dbReference type="GO" id="GO:0071555">
    <property type="term" value="P:cell wall organization"/>
    <property type="evidence" value="ECO:0007669"/>
    <property type="project" value="TreeGrafter"/>
</dbReference>
<comment type="subcellular location">
    <subcellularLocation>
        <location evidence="1">Cell membrane</location>
        <topology evidence="1">Multi-pass membrane protein</topology>
    </subcellularLocation>
</comment>
<evidence type="ECO:0000256" key="8">
    <source>
        <dbReference type="SAM" id="Phobius"/>
    </source>
</evidence>
<feature type="binding site" evidence="7">
    <location>
        <position position="153"/>
    </location>
    <ligand>
        <name>Mg(2+)</name>
        <dbReference type="ChEBI" id="CHEBI:18420"/>
    </ligand>
</feature>
<accession>A0A2P1PR74</accession>
<reference evidence="9 10" key="2">
    <citation type="submission" date="2018-03" db="EMBL/GenBank/DDBJ databases">
        <authorList>
            <person name="Keele B.F."/>
        </authorList>
    </citation>
    <scope>NUCLEOTIDE SEQUENCE [LARGE SCALE GENOMIC DNA]</scope>
    <source>
        <strain evidence="9 10">D13</strain>
    </source>
</reference>
<proteinExistence type="predicted"/>
<feature type="transmembrane region" description="Helical" evidence="8">
    <location>
        <begin position="160"/>
        <end position="179"/>
    </location>
</feature>
<dbReference type="Proteomes" id="UP000241074">
    <property type="component" value="Chromosome"/>
</dbReference>
<dbReference type="GO" id="GO:0009103">
    <property type="term" value="P:lipopolysaccharide biosynthetic process"/>
    <property type="evidence" value="ECO:0007669"/>
    <property type="project" value="TreeGrafter"/>
</dbReference>
<keyword evidence="4 8" id="KW-0812">Transmembrane</keyword>
<dbReference type="AlphaFoldDB" id="A0A2P1PR74"/>
<dbReference type="GO" id="GO:0005886">
    <property type="term" value="C:plasma membrane"/>
    <property type="evidence" value="ECO:0007669"/>
    <property type="project" value="UniProtKB-SubCell"/>
</dbReference>
<dbReference type="CDD" id="cd06853">
    <property type="entry name" value="GT_WecA_like"/>
    <property type="match status" value="1"/>
</dbReference>
<evidence type="ECO:0000256" key="4">
    <source>
        <dbReference type="ARBA" id="ARBA00022692"/>
    </source>
</evidence>
<feature type="transmembrane region" description="Helical" evidence="8">
    <location>
        <begin position="245"/>
        <end position="263"/>
    </location>
</feature>
<name>A0A2P1PR74_9GAMM</name>
<evidence type="ECO:0000313" key="9">
    <source>
        <dbReference type="EMBL" id="AVP97357.1"/>
    </source>
</evidence>
<dbReference type="OrthoDB" id="9803238at2"/>